<keyword evidence="4 9" id="KW-0997">Cell inner membrane</keyword>
<dbReference type="Pfam" id="PF04290">
    <property type="entry name" value="DctQ"/>
    <property type="match status" value="1"/>
</dbReference>
<keyword evidence="6 9" id="KW-1133">Transmembrane helix</keyword>
<gene>
    <name evidence="11" type="ORF">J2T57_000618</name>
</gene>
<feature type="transmembrane region" description="Helical" evidence="9">
    <location>
        <begin position="110"/>
        <end position="133"/>
    </location>
</feature>
<evidence type="ECO:0000256" key="6">
    <source>
        <dbReference type="ARBA" id="ARBA00022989"/>
    </source>
</evidence>
<protein>
    <recommendedName>
        <fullName evidence="9">TRAP transporter small permease protein</fullName>
    </recommendedName>
</protein>
<comment type="subunit">
    <text evidence="9">The complex comprises the extracytoplasmic solute receptor protein and the two transmembrane proteins.</text>
</comment>
<dbReference type="RefSeq" id="WP_253474024.1">
    <property type="nucleotide sequence ID" value="NZ_JALJXV010000001.1"/>
</dbReference>
<proteinExistence type="inferred from homology"/>
<keyword evidence="5 9" id="KW-0812">Transmembrane</keyword>
<dbReference type="EMBL" id="JALJXV010000001">
    <property type="protein sequence ID" value="MCP1673526.1"/>
    <property type="molecule type" value="Genomic_DNA"/>
</dbReference>
<keyword evidence="12" id="KW-1185">Reference proteome</keyword>
<accession>A0AAE3G2I4</accession>
<dbReference type="GO" id="GO:0022857">
    <property type="term" value="F:transmembrane transporter activity"/>
    <property type="evidence" value="ECO:0007669"/>
    <property type="project" value="UniProtKB-UniRule"/>
</dbReference>
<dbReference type="AlphaFoldDB" id="A0AAE3G2I4"/>
<comment type="caution">
    <text evidence="9">Lacks conserved residue(s) required for the propagation of feature annotation.</text>
</comment>
<dbReference type="Proteomes" id="UP001205843">
    <property type="component" value="Unassembled WGS sequence"/>
</dbReference>
<keyword evidence="3" id="KW-1003">Cell membrane</keyword>
<feature type="domain" description="Tripartite ATP-independent periplasmic transporters DctQ component" evidence="10">
    <location>
        <begin position="48"/>
        <end position="177"/>
    </location>
</feature>
<dbReference type="PANTHER" id="PTHR35011:SF4">
    <property type="entry name" value="SLL1102 PROTEIN"/>
    <property type="match status" value="1"/>
</dbReference>
<evidence type="ECO:0000256" key="9">
    <source>
        <dbReference type="RuleBase" id="RU369079"/>
    </source>
</evidence>
<keyword evidence="7 9" id="KW-0472">Membrane</keyword>
<evidence type="ECO:0000256" key="4">
    <source>
        <dbReference type="ARBA" id="ARBA00022519"/>
    </source>
</evidence>
<comment type="caution">
    <text evidence="11">The sequence shown here is derived from an EMBL/GenBank/DDBJ whole genome shotgun (WGS) entry which is preliminary data.</text>
</comment>
<dbReference type="PANTHER" id="PTHR35011">
    <property type="entry name" value="2,3-DIKETO-L-GULONATE TRAP TRANSPORTER SMALL PERMEASE PROTEIN YIAM"/>
    <property type="match status" value="1"/>
</dbReference>
<evidence type="ECO:0000256" key="3">
    <source>
        <dbReference type="ARBA" id="ARBA00022475"/>
    </source>
</evidence>
<feature type="transmembrane region" description="Helical" evidence="9">
    <location>
        <begin position="36"/>
        <end position="60"/>
    </location>
</feature>
<dbReference type="InterPro" id="IPR007387">
    <property type="entry name" value="TRAP_DctQ"/>
</dbReference>
<comment type="similarity">
    <text evidence="8 9">Belongs to the TRAP transporter small permease family.</text>
</comment>
<feature type="transmembrane region" description="Helical" evidence="9">
    <location>
        <begin position="72"/>
        <end position="90"/>
    </location>
</feature>
<reference evidence="11" key="1">
    <citation type="submission" date="2022-03" db="EMBL/GenBank/DDBJ databases">
        <title>Genomic Encyclopedia of Type Strains, Phase III (KMG-III): the genomes of soil and plant-associated and newly described type strains.</title>
        <authorList>
            <person name="Whitman W."/>
        </authorList>
    </citation>
    <scope>NUCLEOTIDE SEQUENCE</scope>
    <source>
        <strain evidence="11">ANL 6-2</strain>
    </source>
</reference>
<evidence type="ECO:0000256" key="5">
    <source>
        <dbReference type="ARBA" id="ARBA00022692"/>
    </source>
</evidence>
<evidence type="ECO:0000256" key="1">
    <source>
        <dbReference type="ARBA" id="ARBA00004429"/>
    </source>
</evidence>
<evidence type="ECO:0000313" key="11">
    <source>
        <dbReference type="EMBL" id="MCP1673526.1"/>
    </source>
</evidence>
<evidence type="ECO:0000313" key="12">
    <source>
        <dbReference type="Proteomes" id="UP001205843"/>
    </source>
</evidence>
<keyword evidence="2 9" id="KW-0813">Transport</keyword>
<comment type="function">
    <text evidence="9">Part of the tripartite ATP-independent periplasmic (TRAP) transport system.</text>
</comment>
<evidence type="ECO:0000256" key="7">
    <source>
        <dbReference type="ARBA" id="ARBA00023136"/>
    </source>
</evidence>
<organism evidence="11 12">
    <name type="scientific">Natronocella acetinitrilica</name>
    <dbReference type="NCBI Taxonomy" id="414046"/>
    <lineage>
        <taxon>Bacteria</taxon>
        <taxon>Pseudomonadati</taxon>
        <taxon>Pseudomonadota</taxon>
        <taxon>Gammaproteobacteria</taxon>
        <taxon>Chromatiales</taxon>
        <taxon>Ectothiorhodospiraceae</taxon>
        <taxon>Natronocella</taxon>
    </lineage>
</organism>
<sequence length="190" mass="21616">MNEASTGRPASGAQQPPPTPPILRRFLGAIDSFTDWTGWLIAFLLVPLMITVVAEVFGRYMMGRSLFWSYDVIYMLYGSLFMLGAAYTLLHKGHIRSDFIYVSLPVRWQGLIDTVAYVGFFFPVMFFLLWYGWDNFQDAVRLNERSIHSAWGPVLYPFRAVIPLAALMLLVQGLSETTKSLHALITGRWP</sequence>
<comment type="subcellular location">
    <subcellularLocation>
        <location evidence="1 9">Cell inner membrane</location>
        <topology evidence="1 9">Multi-pass membrane protein</topology>
    </subcellularLocation>
</comment>
<dbReference type="InterPro" id="IPR055348">
    <property type="entry name" value="DctQ"/>
</dbReference>
<evidence type="ECO:0000256" key="8">
    <source>
        <dbReference type="ARBA" id="ARBA00038436"/>
    </source>
</evidence>
<evidence type="ECO:0000256" key="2">
    <source>
        <dbReference type="ARBA" id="ARBA00022448"/>
    </source>
</evidence>
<dbReference type="GO" id="GO:0005886">
    <property type="term" value="C:plasma membrane"/>
    <property type="evidence" value="ECO:0007669"/>
    <property type="project" value="UniProtKB-SubCell"/>
</dbReference>
<evidence type="ECO:0000259" key="10">
    <source>
        <dbReference type="Pfam" id="PF04290"/>
    </source>
</evidence>
<name>A0AAE3G2I4_9GAMM</name>